<comment type="similarity">
    <text evidence="1 2">Belongs to the peptidase M67A family. CSN6 subfamily.</text>
</comment>
<dbReference type="CDD" id="cd08063">
    <property type="entry name" value="MPN_CSN6"/>
    <property type="match status" value="1"/>
</dbReference>
<dbReference type="InterPro" id="IPR033859">
    <property type="entry name" value="MPN_CSN6"/>
</dbReference>
<dbReference type="Pfam" id="PF13012">
    <property type="entry name" value="MitMem_reg"/>
    <property type="match status" value="1"/>
</dbReference>
<dbReference type="GO" id="GO:0008237">
    <property type="term" value="F:metallopeptidase activity"/>
    <property type="evidence" value="ECO:0007669"/>
    <property type="project" value="InterPro"/>
</dbReference>
<proteinExistence type="inferred from homology"/>
<gene>
    <name evidence="4" type="primary">CSN6</name>
    <name evidence="4" type="ORF">PPL_12434</name>
</gene>
<evidence type="ECO:0000313" key="5">
    <source>
        <dbReference type="Proteomes" id="UP000001396"/>
    </source>
</evidence>
<dbReference type="GO" id="GO:0008180">
    <property type="term" value="C:COP9 signalosome"/>
    <property type="evidence" value="ECO:0007669"/>
    <property type="project" value="UniProtKB-UniRule"/>
</dbReference>
<keyword evidence="2" id="KW-0539">Nucleus</keyword>
<dbReference type="InterPro" id="IPR024969">
    <property type="entry name" value="EIF3F/CSN6-like_C"/>
</dbReference>
<dbReference type="Gene3D" id="3.40.140.10">
    <property type="entry name" value="Cytidine Deaminase, domain 2"/>
    <property type="match status" value="1"/>
</dbReference>
<dbReference type="AlphaFoldDB" id="D3BML2"/>
<dbReference type="PROSITE" id="PS50249">
    <property type="entry name" value="MPN"/>
    <property type="match status" value="1"/>
</dbReference>
<keyword evidence="2" id="KW-0963">Cytoplasm</keyword>
<reference evidence="4 5" key="1">
    <citation type="journal article" date="2011" name="Genome Res.">
        <title>Phylogeny-wide analysis of social amoeba genomes highlights ancient origins for complex intercellular communication.</title>
        <authorList>
            <person name="Heidel A.J."/>
            <person name="Lawal H.M."/>
            <person name="Felder M."/>
            <person name="Schilde C."/>
            <person name="Helps N.R."/>
            <person name="Tunggal B."/>
            <person name="Rivero F."/>
            <person name="John U."/>
            <person name="Schleicher M."/>
            <person name="Eichinger L."/>
            <person name="Platzer M."/>
            <person name="Noegel A.A."/>
            <person name="Schaap P."/>
            <person name="Gloeckner G."/>
        </authorList>
    </citation>
    <scope>NUCLEOTIDE SEQUENCE [LARGE SCALE GENOMIC DNA]</scope>
    <source>
        <strain evidence="5">ATCC 26659 / Pp 5 / PN500</strain>
    </source>
</reference>
<sequence>MSQSSQSSQSTAPTTVTTANELVLEKSSNSAASGLQIDLHPLVIINISDHFTRSKVEQTNTDHATRVIGVLTGQQNGRNIEIFNSFELVLTATKLLDLEYLRKKHEQFKKVFPTYEILGWYATGSKVTQEDLAIHKQIMELNESPIFLMLDTTAATLNAKDLPIAVYESEVHIVNEQPAILFVKTTYKIQTGEAERIGVNHIAKVTPSGAEGSSLTTHLFTMQNAFSMMNIRVKILRKYLQGVKDKTIPYDHGIMRQVASLCNTLPTINNEDFNRSFLQEFNDVLLVTYLAGITKSSSILNESIDKYLVSHEKQGKRRLFM</sequence>
<comment type="function">
    <text evidence="2">Component of the COP9 signalosome complex (CSN), a complex involved in various cellular and developmental processes.</text>
</comment>
<comment type="subcellular location">
    <subcellularLocation>
        <location evidence="2">Cytoplasm</location>
    </subcellularLocation>
    <subcellularLocation>
        <location evidence="2">Nucleus</location>
    </subcellularLocation>
</comment>
<comment type="caution">
    <text evidence="4">The sequence shown here is derived from an EMBL/GenBank/DDBJ whole genome shotgun (WGS) entry which is preliminary data.</text>
</comment>
<dbReference type="GO" id="GO:0005737">
    <property type="term" value="C:cytoplasm"/>
    <property type="evidence" value="ECO:0007669"/>
    <property type="project" value="UniProtKB-SubCell"/>
</dbReference>
<organism evidence="4 5">
    <name type="scientific">Heterostelium pallidum (strain ATCC 26659 / Pp 5 / PN500)</name>
    <name type="common">Cellular slime mold</name>
    <name type="synonym">Polysphondylium pallidum</name>
    <dbReference type="NCBI Taxonomy" id="670386"/>
    <lineage>
        <taxon>Eukaryota</taxon>
        <taxon>Amoebozoa</taxon>
        <taxon>Evosea</taxon>
        <taxon>Eumycetozoa</taxon>
        <taxon>Dictyostelia</taxon>
        <taxon>Acytosteliales</taxon>
        <taxon>Acytosteliaceae</taxon>
        <taxon>Heterostelium</taxon>
    </lineage>
</organism>
<keyword evidence="5" id="KW-1185">Reference proteome</keyword>
<dbReference type="OMA" id="LVGWWST"/>
<keyword evidence="2" id="KW-0736">Signalosome</keyword>
<evidence type="ECO:0000256" key="2">
    <source>
        <dbReference type="RuleBase" id="RU367006"/>
    </source>
</evidence>
<dbReference type="InParanoid" id="D3BML2"/>
<dbReference type="SMART" id="SM00232">
    <property type="entry name" value="JAB_MPN"/>
    <property type="match status" value="1"/>
</dbReference>
<dbReference type="EMBL" id="ADBJ01000043">
    <property type="protein sequence ID" value="EFA77224.1"/>
    <property type="molecule type" value="Genomic_DNA"/>
</dbReference>
<dbReference type="Pfam" id="PF01398">
    <property type="entry name" value="JAB"/>
    <property type="match status" value="1"/>
</dbReference>
<dbReference type="GO" id="GO:0000338">
    <property type="term" value="P:protein deneddylation"/>
    <property type="evidence" value="ECO:0007669"/>
    <property type="project" value="InterPro"/>
</dbReference>
<dbReference type="InterPro" id="IPR037518">
    <property type="entry name" value="MPN"/>
</dbReference>
<dbReference type="STRING" id="670386.D3BML2"/>
<evidence type="ECO:0000313" key="4">
    <source>
        <dbReference type="EMBL" id="EFA77224.1"/>
    </source>
</evidence>
<feature type="domain" description="MPN" evidence="3">
    <location>
        <begin position="37"/>
        <end position="173"/>
    </location>
</feature>
<dbReference type="Proteomes" id="UP000001396">
    <property type="component" value="Unassembled WGS sequence"/>
</dbReference>
<evidence type="ECO:0000259" key="3">
    <source>
        <dbReference type="PROSITE" id="PS50249"/>
    </source>
</evidence>
<dbReference type="FunCoup" id="D3BML2">
    <property type="interactions" value="591"/>
</dbReference>
<dbReference type="InterPro" id="IPR000555">
    <property type="entry name" value="JAMM/MPN+_dom"/>
</dbReference>
<dbReference type="RefSeq" id="XP_020429353.1">
    <property type="nucleotide sequence ID" value="XM_020583166.1"/>
</dbReference>
<evidence type="ECO:0000256" key="1">
    <source>
        <dbReference type="ARBA" id="ARBA00010893"/>
    </source>
</evidence>
<accession>D3BML2</accession>
<name>D3BML2_HETP5</name>
<dbReference type="GeneID" id="31367901"/>
<dbReference type="PANTHER" id="PTHR10540">
    <property type="entry name" value="EUKARYOTIC TRANSLATION INITIATION FACTOR 3 SUBUNIT F-RELATED"/>
    <property type="match status" value="1"/>
</dbReference>
<protein>
    <recommendedName>
        <fullName evidence="2">COP9 signalosome complex subunit 6</fullName>
    </recommendedName>
</protein>
<dbReference type="PANTHER" id="PTHR10540:SF8">
    <property type="entry name" value="COP9 SIGNALOSOME COMPLEX SUBUNIT 6"/>
    <property type="match status" value="1"/>
</dbReference>